<accession>A0AA36HSB8</accession>
<organism evidence="2 3">
    <name type="scientific">Effrenium voratum</name>
    <dbReference type="NCBI Taxonomy" id="2562239"/>
    <lineage>
        <taxon>Eukaryota</taxon>
        <taxon>Sar</taxon>
        <taxon>Alveolata</taxon>
        <taxon>Dinophyceae</taxon>
        <taxon>Suessiales</taxon>
        <taxon>Symbiodiniaceae</taxon>
        <taxon>Effrenium</taxon>
    </lineage>
</organism>
<sequence length="559" mass="61657">MRAFGRRAAAPAEPQCPVLPLRDARVTPTPFSAQTSATSHENTVTWCFDAELVWPLMGFYAEHSIPVLVNSVSTQPFRGFESTCLMVTGEVQRSRLKPREANAAPMPVVLTLAPRGDASSEFYVVGVQGSSSLNRCSKEAWLAVRADGLPFTPALGGALQPGAVLLLQRPERVYVLRSPEEQLSRLLMDLAQRRGLRLFAAPAGYGAVALLGEARLAEGLPELRAQIQQQFSIVLAHCEPIPTVKASEAILRRLIASGARHVLCQDAWQSVEFPYRLFHSQALSTDARRSSRVPCVDVACTQVKASAKVVAQLAFSPAVRLTQPLAPFLARAEEAPDLAGDFRLEGGRAVRRPTIHVLPRLTPAEISHIWVGHMPPAAHLPEELRSKEHFAEYWRLIHGMTLPSHPTAFARVEFGANCREANLVLTYPVVCLWRTPWTEQPALSRQHGPNILRQVYPLHLQRCCAIEVVQSLEKSSWARSTVSYAEDADPLCLHLPAKPASPLKPKLERAETRSHQQSHGSSTQHTKTDVSKQEDGQSGKRRLILPVLPVSSQPAKRRR</sequence>
<dbReference type="EMBL" id="CAUJNA010000251">
    <property type="protein sequence ID" value="CAJ1374434.1"/>
    <property type="molecule type" value="Genomic_DNA"/>
</dbReference>
<evidence type="ECO:0000313" key="3">
    <source>
        <dbReference type="Proteomes" id="UP001178507"/>
    </source>
</evidence>
<evidence type="ECO:0000256" key="1">
    <source>
        <dbReference type="SAM" id="MobiDB-lite"/>
    </source>
</evidence>
<gene>
    <name evidence="2" type="ORF">EVOR1521_LOCUS3992</name>
</gene>
<proteinExistence type="predicted"/>
<feature type="compositionally biased region" description="Basic and acidic residues" evidence="1">
    <location>
        <begin position="526"/>
        <end position="538"/>
    </location>
</feature>
<dbReference type="AlphaFoldDB" id="A0AA36HSB8"/>
<dbReference type="Proteomes" id="UP001178507">
    <property type="component" value="Unassembled WGS sequence"/>
</dbReference>
<feature type="compositionally biased region" description="Polar residues" evidence="1">
    <location>
        <begin position="550"/>
        <end position="559"/>
    </location>
</feature>
<protein>
    <submittedName>
        <fullName evidence="2">Uncharacterized protein</fullName>
    </submittedName>
</protein>
<name>A0AA36HSB8_9DINO</name>
<evidence type="ECO:0000313" key="2">
    <source>
        <dbReference type="EMBL" id="CAJ1374434.1"/>
    </source>
</evidence>
<keyword evidence="3" id="KW-1185">Reference proteome</keyword>
<comment type="caution">
    <text evidence="2">The sequence shown here is derived from an EMBL/GenBank/DDBJ whole genome shotgun (WGS) entry which is preliminary data.</text>
</comment>
<feature type="compositionally biased region" description="Low complexity" evidence="1">
    <location>
        <begin position="515"/>
        <end position="525"/>
    </location>
</feature>
<feature type="region of interest" description="Disordered" evidence="1">
    <location>
        <begin position="502"/>
        <end position="559"/>
    </location>
</feature>
<feature type="compositionally biased region" description="Basic and acidic residues" evidence="1">
    <location>
        <begin position="505"/>
        <end position="514"/>
    </location>
</feature>
<reference evidence="2" key="1">
    <citation type="submission" date="2023-08" db="EMBL/GenBank/DDBJ databases">
        <authorList>
            <person name="Chen Y."/>
            <person name="Shah S."/>
            <person name="Dougan E. K."/>
            <person name="Thang M."/>
            <person name="Chan C."/>
        </authorList>
    </citation>
    <scope>NUCLEOTIDE SEQUENCE</scope>
</reference>